<dbReference type="Proteomes" id="UP001299970">
    <property type="component" value="Unassembled WGS sequence"/>
</dbReference>
<reference evidence="1 2" key="1">
    <citation type="submission" date="2022-03" db="EMBL/GenBank/DDBJ databases">
        <title>Pseudonocardia alaer sp. nov., a novel actinomycete isolated from reed forest soil.</title>
        <authorList>
            <person name="Wang L."/>
        </authorList>
    </citation>
    <scope>NUCLEOTIDE SEQUENCE [LARGE SCALE GENOMIC DNA]</scope>
    <source>
        <strain evidence="1 2">Y-16303</strain>
    </source>
</reference>
<gene>
    <name evidence="1" type="ORF">MMF94_05995</name>
</gene>
<evidence type="ECO:0000313" key="1">
    <source>
        <dbReference type="EMBL" id="MCH6165228.1"/>
    </source>
</evidence>
<evidence type="ECO:0000313" key="2">
    <source>
        <dbReference type="Proteomes" id="UP001299970"/>
    </source>
</evidence>
<dbReference type="EMBL" id="JAKXMK010000004">
    <property type="protein sequence ID" value="MCH6165228.1"/>
    <property type="molecule type" value="Genomic_DNA"/>
</dbReference>
<name>A0ABS9T9L6_9PSEU</name>
<comment type="caution">
    <text evidence="1">The sequence shown here is derived from an EMBL/GenBank/DDBJ whole genome shotgun (WGS) entry which is preliminary data.</text>
</comment>
<organism evidence="1 2">
    <name type="scientific">Pseudonocardia alaniniphila</name>
    <dbReference type="NCBI Taxonomy" id="75291"/>
    <lineage>
        <taxon>Bacteria</taxon>
        <taxon>Bacillati</taxon>
        <taxon>Actinomycetota</taxon>
        <taxon>Actinomycetes</taxon>
        <taxon>Pseudonocardiales</taxon>
        <taxon>Pseudonocardiaceae</taxon>
        <taxon>Pseudonocardia</taxon>
    </lineage>
</organism>
<dbReference type="RefSeq" id="WP_241035257.1">
    <property type="nucleotide sequence ID" value="NZ_BAAAJF010000018.1"/>
</dbReference>
<protein>
    <submittedName>
        <fullName evidence="1">Uncharacterized protein</fullName>
    </submittedName>
</protein>
<keyword evidence="2" id="KW-1185">Reference proteome</keyword>
<accession>A0ABS9T9L6</accession>
<sequence length="116" mass="13668">MWSDPFDQRRQQRAYREAADEATRQLVHKLRVSNLTVYRHWYLIRVDHSPGATHEHLEEHHFSVRQVHDVSLYEHTASRDVEHGCAGRYWPAPGAPFVVGHQRWSTPAEPFALHPR</sequence>
<proteinExistence type="predicted"/>